<evidence type="ECO:0000313" key="2">
    <source>
        <dbReference type="Proteomes" id="UP000683507"/>
    </source>
</evidence>
<dbReference type="EMBL" id="OU015584">
    <property type="protein sequence ID" value="CAG5086800.1"/>
    <property type="molecule type" value="Genomic_DNA"/>
</dbReference>
<protein>
    <submittedName>
        <fullName evidence="1">Uncharacterized protein</fullName>
    </submittedName>
</protein>
<gene>
    <name evidence="1" type="ORF">CRYO30217_03285</name>
</gene>
<keyword evidence="2" id="KW-1185">Reference proteome</keyword>
<accession>A0A916JR34</accession>
<sequence length="179" mass="21224">MKVIIQILCLFICTSFFGQFGIDLEYDYSDFLIGDSTRNYTLVRFYDQKIKEGVETNISLSEELLFDENGNLFERHYLCGKSSCQTMKFEIDQCGVSLLIEDTHDLITIPNTDKRLTEWDNISLKYDNLMRVRSVTYVDSKDVEQLRLEYYYDIEGRIVECKRFYDGILRLITKIEYIK</sequence>
<evidence type="ECO:0000313" key="1">
    <source>
        <dbReference type="EMBL" id="CAG5086800.1"/>
    </source>
</evidence>
<dbReference type="KEGG" id="ptan:CRYO30217_03285"/>
<dbReference type="Proteomes" id="UP000683507">
    <property type="component" value="Chromosome"/>
</dbReference>
<dbReference type="RefSeq" id="WP_258543470.1">
    <property type="nucleotide sequence ID" value="NZ_OU015584.1"/>
</dbReference>
<dbReference type="AlphaFoldDB" id="A0A916JR34"/>
<organism evidence="1 2">
    <name type="scientific">Parvicella tangerina</name>
    <dbReference type="NCBI Taxonomy" id="2829795"/>
    <lineage>
        <taxon>Bacteria</taxon>
        <taxon>Pseudomonadati</taxon>
        <taxon>Bacteroidota</taxon>
        <taxon>Flavobacteriia</taxon>
        <taxon>Flavobacteriales</taxon>
        <taxon>Parvicellaceae</taxon>
        <taxon>Parvicella</taxon>
    </lineage>
</organism>
<proteinExistence type="predicted"/>
<reference evidence="1" key="1">
    <citation type="submission" date="2021-04" db="EMBL/GenBank/DDBJ databases">
        <authorList>
            <person name="Rodrigo-Torres L."/>
            <person name="Arahal R. D."/>
            <person name="Lucena T."/>
        </authorList>
    </citation>
    <scope>NUCLEOTIDE SEQUENCE</scope>
    <source>
        <strain evidence="1">AS29M-1</strain>
    </source>
</reference>
<name>A0A916JR34_9FLAO</name>